<feature type="region of interest" description="Disordered" evidence="1">
    <location>
        <begin position="32"/>
        <end position="56"/>
    </location>
</feature>
<reference evidence="2 3" key="1">
    <citation type="journal article" date="2019" name="Int. J. Syst. Evol. Microbiol.">
        <title>The Global Catalogue of Microorganisms (GCM) 10K type strain sequencing project: providing services to taxonomists for standard genome sequencing and annotation.</title>
        <authorList>
            <consortium name="The Broad Institute Genomics Platform"/>
            <consortium name="The Broad Institute Genome Sequencing Center for Infectious Disease"/>
            <person name="Wu L."/>
            <person name="Ma J."/>
        </authorList>
    </citation>
    <scope>NUCLEOTIDE SEQUENCE [LARGE SCALE GENOMIC DNA]</scope>
    <source>
        <strain evidence="2 3">CGMCC 1.15824</strain>
    </source>
</reference>
<evidence type="ECO:0000313" key="2">
    <source>
        <dbReference type="EMBL" id="MFC4990025.1"/>
    </source>
</evidence>
<dbReference type="EMBL" id="JBHSJG010000056">
    <property type="protein sequence ID" value="MFC4990025.1"/>
    <property type="molecule type" value="Genomic_DNA"/>
</dbReference>
<protein>
    <recommendedName>
        <fullName evidence="4">N-acetyltransferase domain-containing protein</fullName>
    </recommendedName>
</protein>
<gene>
    <name evidence="2" type="ORF">ACFPFO_20110</name>
</gene>
<evidence type="ECO:0000256" key="1">
    <source>
        <dbReference type="SAM" id="MobiDB-lite"/>
    </source>
</evidence>
<evidence type="ECO:0000313" key="3">
    <source>
        <dbReference type="Proteomes" id="UP001595925"/>
    </source>
</evidence>
<comment type="caution">
    <text evidence="2">The sequence shown here is derived from an EMBL/GenBank/DDBJ whole genome shotgun (WGS) entry which is preliminary data.</text>
</comment>
<evidence type="ECO:0008006" key="4">
    <source>
        <dbReference type="Google" id="ProtNLM"/>
    </source>
</evidence>
<keyword evidence="3" id="KW-1185">Reference proteome</keyword>
<accession>A0ABD5QK39</accession>
<dbReference type="Proteomes" id="UP001595925">
    <property type="component" value="Unassembled WGS sequence"/>
</dbReference>
<sequence length="150" mass="15698">MHVREAVEADAPALAAVAGSPADVMRNLVHDRTVRVAEPDDPDRGSDPSGDADDDRELLGFVSFDADAGTVHVTGIDGTEAACERLLAEPIEFAAGESMAVETLLPPDSPAIGAVDRLGFEEAGAGPRFDGDPTIRYRLESAADARDPET</sequence>
<name>A0ABD5QK39_9EURY</name>
<dbReference type="RefSeq" id="WP_224827698.1">
    <property type="nucleotide sequence ID" value="NZ_JAIVEF010000002.1"/>
</dbReference>
<organism evidence="2 3">
    <name type="scientific">Saliphagus infecundisoli</name>
    <dbReference type="NCBI Taxonomy" id="1849069"/>
    <lineage>
        <taxon>Archaea</taxon>
        <taxon>Methanobacteriati</taxon>
        <taxon>Methanobacteriota</taxon>
        <taxon>Stenosarchaea group</taxon>
        <taxon>Halobacteria</taxon>
        <taxon>Halobacteriales</taxon>
        <taxon>Natrialbaceae</taxon>
        <taxon>Saliphagus</taxon>
    </lineage>
</organism>
<feature type="compositionally biased region" description="Basic and acidic residues" evidence="1">
    <location>
        <begin position="32"/>
        <end position="46"/>
    </location>
</feature>
<dbReference type="AlphaFoldDB" id="A0ABD5QK39"/>
<proteinExistence type="predicted"/>